<keyword evidence="6" id="KW-0560">Oxidoreductase</keyword>
<dbReference type="PANTHER" id="PTHR43371:SF1">
    <property type="entry name" value="RIBONUCLEOSIDE-DIPHOSPHATE REDUCTASE"/>
    <property type="match status" value="1"/>
</dbReference>
<evidence type="ECO:0000256" key="10">
    <source>
        <dbReference type="ARBA" id="ARBA00048987"/>
    </source>
</evidence>
<dbReference type="InterPro" id="IPR040763">
    <property type="entry name" value="RNR_alpha_hel"/>
</dbReference>
<comment type="cofactor">
    <cofactor evidence="1">
        <name>adenosylcob(III)alamin</name>
        <dbReference type="ChEBI" id="CHEBI:18408"/>
    </cofactor>
</comment>
<dbReference type="EC" id="1.17.4.2" evidence="3"/>
<dbReference type="Pfam" id="PF17975">
    <property type="entry name" value="RNR_Alpha"/>
    <property type="match status" value="1"/>
</dbReference>
<evidence type="ECO:0000256" key="3">
    <source>
        <dbReference type="ARBA" id="ARBA00012275"/>
    </source>
</evidence>
<evidence type="ECO:0000259" key="11">
    <source>
        <dbReference type="Pfam" id="PF17975"/>
    </source>
</evidence>
<feature type="domain" description="B12-dependent ribonucleotide reductase insertion" evidence="12">
    <location>
        <begin position="199"/>
        <end position="265"/>
    </location>
</feature>
<dbReference type="InterPro" id="IPR050862">
    <property type="entry name" value="RdRp_reductase_class-2"/>
</dbReference>
<evidence type="ECO:0000256" key="6">
    <source>
        <dbReference type="ARBA" id="ARBA00023002"/>
    </source>
</evidence>
<dbReference type="AlphaFoldDB" id="A0AAD1U071"/>
<proteinExistence type="inferred from homology"/>
<dbReference type="InterPro" id="IPR054158">
    <property type="entry name" value="RNR-II_ins_dom"/>
</dbReference>
<evidence type="ECO:0000313" key="14">
    <source>
        <dbReference type="Proteomes" id="UP001295684"/>
    </source>
</evidence>
<evidence type="ECO:0000256" key="1">
    <source>
        <dbReference type="ARBA" id="ARBA00001922"/>
    </source>
</evidence>
<feature type="domain" description="Ribonucleotide reductase alpha-helical" evidence="11">
    <location>
        <begin position="38"/>
        <end position="135"/>
    </location>
</feature>
<comment type="caution">
    <text evidence="13">The sequence shown here is derived from an EMBL/GenBank/DDBJ whole genome shotgun (WGS) entry which is preliminary data.</text>
</comment>
<evidence type="ECO:0000256" key="4">
    <source>
        <dbReference type="ARBA" id="ARBA00022628"/>
    </source>
</evidence>
<dbReference type="GO" id="GO:0004748">
    <property type="term" value="F:ribonucleoside-diphosphate reductase activity, thioredoxin disulfide as acceptor"/>
    <property type="evidence" value="ECO:0007669"/>
    <property type="project" value="TreeGrafter"/>
</dbReference>
<gene>
    <name evidence="13" type="ORF">ECRASSUSDP1_LOCUS852</name>
</gene>
<name>A0AAD1U071_EUPCR</name>
<organism evidence="13 14">
    <name type="scientific">Euplotes crassus</name>
    <dbReference type="NCBI Taxonomy" id="5936"/>
    <lineage>
        <taxon>Eukaryota</taxon>
        <taxon>Sar</taxon>
        <taxon>Alveolata</taxon>
        <taxon>Ciliophora</taxon>
        <taxon>Intramacronucleata</taxon>
        <taxon>Spirotrichea</taxon>
        <taxon>Hypotrichia</taxon>
        <taxon>Euplotida</taxon>
        <taxon>Euplotidae</taxon>
        <taxon>Moneuplotes</taxon>
    </lineage>
</organism>
<evidence type="ECO:0000256" key="7">
    <source>
        <dbReference type="ARBA" id="ARBA00023157"/>
    </source>
</evidence>
<evidence type="ECO:0000313" key="13">
    <source>
        <dbReference type="EMBL" id="CAI2359560.1"/>
    </source>
</evidence>
<protein>
    <recommendedName>
        <fullName evidence="3">ribonucleoside-triphosphate reductase (thioredoxin)</fullName>
        <ecNumber evidence="3">1.17.4.2</ecNumber>
    </recommendedName>
</protein>
<dbReference type="PANTHER" id="PTHR43371">
    <property type="entry name" value="VITAMIN B12-DEPENDENT RIBONUCLEOTIDE REDUCTASE"/>
    <property type="match status" value="1"/>
</dbReference>
<keyword evidence="4" id="KW-0846">Cobalamin</keyword>
<dbReference type="Proteomes" id="UP001295684">
    <property type="component" value="Unassembled WGS sequence"/>
</dbReference>
<dbReference type="GO" id="GO:0031419">
    <property type="term" value="F:cobalamin binding"/>
    <property type="evidence" value="ECO:0007669"/>
    <property type="project" value="UniProtKB-KW"/>
</dbReference>
<sequence length="690" mass="78161">MMNKLTNPIFNPNIRKASKLYGICLQSGLRSFSTTFKLSESFLEPYRAKKVNFGFNGLGEIAYIRTYSRVKEDGSNEQWADTVERIVNGCFSMLNYCAPNSMYQEMQEINAMRMYDKIYNFKFLPPGRGIWAMGSQITEKKRLYTALNNCAFVSTKVEDGVKNTLPFTFLMDSSMLGVGVGFDTKGAGHIRIFQPIQDRYTTYQIPDTREGWVESIEILLSSFFEEGKPSVKFDYSQIRQKGIPLKIFGGFSSGPEPLIELHESLQKLCSSIIGTTFSVRNIVDIMNLIGKCVVKGNIRRSAEIAMGEYDDKEFIQLKNYQKYPERMDHGWVSNNSILAKTGMDYSHAVENILTNGEPGFAWLQNMRDYGRMADPADYKDAKAAGGNPCLEQTLESFEMCTLVETFPNHHQSFDDFKDTLELAFLYAKIVTLGLTHCNETNEVMARNRRIGCSMSGIAQFVSDRGLEALRRTCDEGYKYLREYDSYISKQFDVPESIKITSIKPSGTVSLLAGATPGMHFPESQYYIRRVRLSKDNALVPILQGAGYRTEEDVYTPNTVCVEVPVDLGPNIRTLENVSLWEQLSLASFLQKYWADNQVSCTASFDPETEKDQIEPALNHFQYHLKGVSFLPKAVGSYAQMPYEKIDSMKYKEISSKITPVQLSKKLSESEITFEDPVGEKYCDNSSCELA</sequence>
<reference evidence="13" key="1">
    <citation type="submission" date="2023-07" db="EMBL/GenBank/DDBJ databases">
        <authorList>
            <consortium name="AG Swart"/>
            <person name="Singh M."/>
            <person name="Singh A."/>
            <person name="Seah K."/>
            <person name="Emmerich C."/>
        </authorList>
    </citation>
    <scope>NUCLEOTIDE SEQUENCE</scope>
    <source>
        <strain evidence="13">DP1</strain>
    </source>
</reference>
<keyword evidence="9" id="KW-0170">Cobalt</keyword>
<evidence type="ECO:0000256" key="8">
    <source>
        <dbReference type="ARBA" id="ARBA00023284"/>
    </source>
</evidence>
<dbReference type="GO" id="GO:0006260">
    <property type="term" value="P:DNA replication"/>
    <property type="evidence" value="ECO:0007669"/>
    <property type="project" value="UniProtKB-KW"/>
</dbReference>
<accession>A0AAD1U071</accession>
<comment type="catalytic activity">
    <reaction evidence="10">
        <text>a 2'-deoxyribonucleoside 5'-triphosphate + [thioredoxin]-disulfide + H2O = a ribonucleoside 5'-triphosphate + [thioredoxin]-dithiol</text>
        <dbReference type="Rhea" id="RHEA:12701"/>
        <dbReference type="Rhea" id="RHEA-COMP:10698"/>
        <dbReference type="Rhea" id="RHEA-COMP:10700"/>
        <dbReference type="ChEBI" id="CHEBI:15377"/>
        <dbReference type="ChEBI" id="CHEBI:29950"/>
        <dbReference type="ChEBI" id="CHEBI:50058"/>
        <dbReference type="ChEBI" id="CHEBI:61557"/>
        <dbReference type="ChEBI" id="CHEBI:61560"/>
        <dbReference type="EC" id="1.17.4.2"/>
    </reaction>
</comment>
<keyword evidence="7" id="KW-1015">Disulfide bond</keyword>
<comment type="similarity">
    <text evidence="2">Belongs to the class II ribonucleoside-triphosphate reductase family.</text>
</comment>
<keyword evidence="8" id="KW-0676">Redox-active center</keyword>
<evidence type="ECO:0000259" key="12">
    <source>
        <dbReference type="Pfam" id="PF21995"/>
    </source>
</evidence>
<keyword evidence="5" id="KW-0235">DNA replication</keyword>
<evidence type="ECO:0000256" key="5">
    <source>
        <dbReference type="ARBA" id="ARBA00022705"/>
    </source>
</evidence>
<dbReference type="SUPFAM" id="SSF51998">
    <property type="entry name" value="PFL-like glycyl radical enzymes"/>
    <property type="match status" value="1"/>
</dbReference>
<dbReference type="GO" id="GO:0008998">
    <property type="term" value="F:ribonucleoside-triphosphate reductase (thioredoxin) activity"/>
    <property type="evidence" value="ECO:0007669"/>
    <property type="project" value="UniProtKB-EC"/>
</dbReference>
<dbReference type="Gene3D" id="3.20.70.20">
    <property type="match status" value="3"/>
</dbReference>
<dbReference type="EMBL" id="CAMPGE010000802">
    <property type="protein sequence ID" value="CAI2359560.1"/>
    <property type="molecule type" value="Genomic_DNA"/>
</dbReference>
<keyword evidence="14" id="KW-1185">Reference proteome</keyword>
<dbReference type="Pfam" id="PF21995">
    <property type="entry name" value="RNR-II_ins_dom"/>
    <property type="match status" value="1"/>
</dbReference>
<evidence type="ECO:0000256" key="2">
    <source>
        <dbReference type="ARBA" id="ARBA00005654"/>
    </source>
</evidence>
<evidence type="ECO:0000256" key="9">
    <source>
        <dbReference type="ARBA" id="ARBA00023285"/>
    </source>
</evidence>